<organism evidence="1">
    <name type="scientific">Arundo donax</name>
    <name type="common">Giant reed</name>
    <name type="synonym">Donax arundinaceus</name>
    <dbReference type="NCBI Taxonomy" id="35708"/>
    <lineage>
        <taxon>Eukaryota</taxon>
        <taxon>Viridiplantae</taxon>
        <taxon>Streptophyta</taxon>
        <taxon>Embryophyta</taxon>
        <taxon>Tracheophyta</taxon>
        <taxon>Spermatophyta</taxon>
        <taxon>Magnoliopsida</taxon>
        <taxon>Liliopsida</taxon>
        <taxon>Poales</taxon>
        <taxon>Poaceae</taxon>
        <taxon>PACMAD clade</taxon>
        <taxon>Arundinoideae</taxon>
        <taxon>Arundineae</taxon>
        <taxon>Arundo</taxon>
    </lineage>
</organism>
<proteinExistence type="predicted"/>
<evidence type="ECO:0000313" key="1">
    <source>
        <dbReference type="EMBL" id="JAD33331.1"/>
    </source>
</evidence>
<protein>
    <submittedName>
        <fullName evidence="1">Uncharacterized protein</fullName>
    </submittedName>
</protein>
<reference evidence="1" key="2">
    <citation type="journal article" date="2015" name="Data Brief">
        <title>Shoot transcriptome of the giant reed, Arundo donax.</title>
        <authorList>
            <person name="Barrero R.A."/>
            <person name="Guerrero F.D."/>
            <person name="Moolhuijzen P."/>
            <person name="Goolsby J.A."/>
            <person name="Tidwell J."/>
            <person name="Bellgard S.E."/>
            <person name="Bellgard M.I."/>
        </authorList>
    </citation>
    <scope>NUCLEOTIDE SEQUENCE</scope>
    <source>
        <tissue evidence="1">Shoot tissue taken approximately 20 cm above the soil surface</tissue>
    </source>
</reference>
<dbReference type="AlphaFoldDB" id="A0A0A8Z3F2"/>
<sequence>MVVATMMMRKTKATTAAAWS</sequence>
<dbReference type="EMBL" id="GBRH01264564">
    <property type="protein sequence ID" value="JAD33331.1"/>
    <property type="molecule type" value="Transcribed_RNA"/>
</dbReference>
<reference evidence="1" key="1">
    <citation type="submission" date="2014-09" db="EMBL/GenBank/DDBJ databases">
        <authorList>
            <person name="Magalhaes I.L.F."/>
            <person name="Oliveira U."/>
            <person name="Santos F.R."/>
            <person name="Vidigal T.H.D.A."/>
            <person name="Brescovit A.D."/>
            <person name="Santos A.J."/>
        </authorList>
    </citation>
    <scope>NUCLEOTIDE SEQUENCE</scope>
    <source>
        <tissue evidence="1">Shoot tissue taken approximately 20 cm above the soil surface</tissue>
    </source>
</reference>
<name>A0A0A8Z3F2_ARUDO</name>
<accession>A0A0A8Z3F2</accession>